<feature type="compositionally biased region" description="Pro residues" evidence="1">
    <location>
        <begin position="2024"/>
        <end position="2033"/>
    </location>
</feature>
<feature type="compositionally biased region" description="Basic and acidic residues" evidence="1">
    <location>
        <begin position="878"/>
        <end position="890"/>
    </location>
</feature>
<feature type="compositionally biased region" description="Basic and acidic residues" evidence="1">
    <location>
        <begin position="705"/>
        <end position="741"/>
    </location>
</feature>
<dbReference type="PANTHER" id="PTHR13992:SF39">
    <property type="entry name" value="SMRTER, ISOFORM G"/>
    <property type="match status" value="1"/>
</dbReference>
<dbReference type="Proteomes" id="UP000887229">
    <property type="component" value="Unassembled WGS sequence"/>
</dbReference>
<feature type="compositionally biased region" description="Polar residues" evidence="1">
    <location>
        <begin position="370"/>
        <end position="387"/>
    </location>
</feature>
<dbReference type="GO" id="GO:0003677">
    <property type="term" value="F:DNA binding"/>
    <property type="evidence" value="ECO:0007669"/>
    <property type="project" value="UniProtKB-KW"/>
</dbReference>
<dbReference type="SMART" id="SM00717">
    <property type="entry name" value="SANT"/>
    <property type="match status" value="2"/>
</dbReference>
<feature type="compositionally biased region" description="Polar residues" evidence="1">
    <location>
        <begin position="1448"/>
        <end position="1461"/>
    </location>
</feature>
<feature type="compositionally biased region" description="Basic and acidic residues" evidence="1">
    <location>
        <begin position="205"/>
        <end position="267"/>
    </location>
</feature>
<reference evidence="3" key="1">
    <citation type="journal article" date="2021" name="IMA Fungus">
        <title>Genomic characterization of three marine fungi, including Emericellopsis atlantica sp. nov. with signatures of a generalist lifestyle and marine biomass degradation.</title>
        <authorList>
            <person name="Hagestad O.C."/>
            <person name="Hou L."/>
            <person name="Andersen J.H."/>
            <person name="Hansen E.H."/>
            <person name="Altermark B."/>
            <person name="Li C."/>
            <person name="Kuhnert E."/>
            <person name="Cox R.J."/>
            <person name="Crous P.W."/>
            <person name="Spatafora J.W."/>
            <person name="Lail K."/>
            <person name="Amirebrahimi M."/>
            <person name="Lipzen A."/>
            <person name="Pangilinan J."/>
            <person name="Andreopoulos W."/>
            <person name="Hayes R.D."/>
            <person name="Ng V."/>
            <person name="Grigoriev I.V."/>
            <person name="Jackson S.A."/>
            <person name="Sutton T.D.S."/>
            <person name="Dobson A.D.W."/>
            <person name="Rama T."/>
        </authorList>
    </citation>
    <scope>NUCLEOTIDE SEQUENCE</scope>
    <source>
        <strain evidence="3">TS7</strain>
    </source>
</reference>
<sequence length="2104" mass="233617">MASRYSRYDPDRRSRSPRDRSPGRFDPDRRRPPVDVRSNAPGFPSARDDFGDPPRREPPRGPRALVDPPSGPRGGFGGDFRGGRGRGRGWAPRDDSRDRGRDRDLDFRDRYRDDRNRDRDGRPWPPRDRDHRPPYPPRARSPLGRPRSPPDFRDRDRDGPPGPDTDRPRRNSRDGPPFVGASPPSDKPHFDMPRGRGGFRGRGRGRGDWGADRGRGRAPFDDRGDRYIRSRSQEGRQWNREREERERMDRFADPEPRRDPRDDRDRGPGPAPAPERELFRAKMEARAAPAQEGLPQSRDVSPPPVAPSAPAFGLVPNRSDVQGGPGGMSRPPPTGPRALSDRQGQEPPSGPSRMTDHQAVPPSGPRHQTPKPQRSTSNQWINPNYRRSPQMARAQSFAQPRPAHSRPESSQYDYSYDDRRPRSSASRGAMDSFEWENRRRSHNSVESGEIMNRSDDDNLEKPETHHRRSMDEPNSRYLPSTSDRKPEPPKETTEPSKPRQQGRVGLKSVRFARRREVIQPKVMPDPDTDSDEEDLGDFFNLQIEQTEAELSKLKKPELPLEVVARFASTSHSAMVKILNEPHGLVDVLGEIPKEPAKPNDQEVLVAQPAKSSVVLKEETADVLMADAQTEPPARPKEEEQQARLEETVVQPKATSDGPIESDLMEVDKSTPAKRKTPVPGDQPAEKTDSEAASAQEVIFETTEVTPEKAAAEVEAESRKVAAEESLSTEKKPWAGPDHDQSPKVPSTPSQVEDDGDDEETETEEEDGYVDMDVMRGHMLTPPLEDLPRFDVEPFNGAEDLMTLDDNTDLNAYILQHLEKVHLDKTAEQEHARAQYAEAYHAYLKFTLSDDPVAIKVRDKLSVAAPSTEVVNPATPEPAKPEGRSARRFGSERDLELALQASLQEQTEREEREKKTQSGKHRGDKEAEIPDMYWGTEEQMKEQFFDTSGWVPSNRLVSTWEVLPPTNNFTPEEAELFEKRYLELPKQWGKVAEVVPNRDFGTCIQYYYLMKRELNLKEKLRRQPKKRKKGRGKQRSSALVSELGNGEGDADDNTTETGENGETRRRPRRAAAPTWNFEQPAVLLETESATPVTTPGGRRGASAAGKLDQPDKPDGRKRGRKTAKSSEPKIAKPNPTLAAAPGPGQTLAPVPGRARARSDVKGQPQQPQPQQPQQQTQLQQQRQPPQAQQPFEFQGGMPGDVHRLPAHYEQQQPIGMQPPYSINQPSIQAQQQHQPPQSTQTLDRSQPMPTTSSMAEVIAAPALRPEPPALQQSSLAGPFTHGLTQSDRKNPAQASSYWSVSESNDFPGNLRAFGSDWTAIAAHMGSKTAVMVKNYYVRQKEGGKNEWEKLVREADSQRMRGEKRPDPPIPSTSGRGRRYDGYGNSRPIAAAPGGGIELAPEGVGHPLDGGQPQQVRTQFGAYSVPIAQAPASHQQQQPQPLAPGVPKSMSMQPQPNVSQAMSPNGGPTLRDPSQYNLADREREIERERERHREREMERAQQRVPLPGKSVGPMDTARRGLPGQPLHSSRVEVMPERSQQMDMLHHQQQHRERERERERELEREREREEQREVMARQADRRGVPVKAEPDMSQRAPLDPYSRMGHQHRPEPPRHDPLSLSRHAQEPPRHGPPPAYSSATHSAPPPHRGLLGEQSSARSPPPMGHANGPPTSRPMSALQHRHSSSSAPDVYGQPPPQASTPVPAAAAARAPEPRKSTIMSLLNDDNDAPTPSKRVSDLAGSGKSSTPPPQGVGRSPAASQPPQHMRRDSGPYSPFGRPPSTSAPGMPSLKPTYSGPPSQPSRSALSMSVDPPQTERDYFRQQQGYHPSSANESPQPTPPQYGASGRGQGPPGYPTSFGGSSGGGVSQAPTASSPPPQYPMHAISHSRDMGHGAREQWQHQGNQPPPQHGGWGREPPKSSQPPHQAHAWAGHPGPGTPKASSSSGMWPAPPPPQQQLQQQQQQPPQAHPGMRDERGPHMYGSQQQQQQQQAPPPQHQMQGRYGPPPNRGPDHVPSPAQAYARYASTPGPGPGPGPPPRDTRDMPGRSYTPVSYDGRGHPPPQGYQGDMQMRDPREQPPAQSRDPRDMMGRGLRPPPSEYDRHPENYGR</sequence>
<organism evidence="3 4">
    <name type="scientific">Emericellopsis atlantica</name>
    <dbReference type="NCBI Taxonomy" id="2614577"/>
    <lineage>
        <taxon>Eukaryota</taxon>
        <taxon>Fungi</taxon>
        <taxon>Dikarya</taxon>
        <taxon>Ascomycota</taxon>
        <taxon>Pezizomycotina</taxon>
        <taxon>Sordariomycetes</taxon>
        <taxon>Hypocreomycetidae</taxon>
        <taxon>Hypocreales</taxon>
        <taxon>Bionectriaceae</taxon>
        <taxon>Emericellopsis</taxon>
    </lineage>
</organism>
<dbReference type="CDD" id="cd00167">
    <property type="entry name" value="SANT"/>
    <property type="match status" value="2"/>
</dbReference>
<dbReference type="InterPro" id="IPR009057">
    <property type="entry name" value="Homeodomain-like_sf"/>
</dbReference>
<comment type="caution">
    <text evidence="3">The sequence shown here is derived from an EMBL/GenBank/DDBJ whole genome shotgun (WGS) entry which is preliminary data.</text>
</comment>
<feature type="region of interest" description="Disordered" evidence="1">
    <location>
        <begin position="865"/>
        <end position="890"/>
    </location>
</feature>
<feature type="compositionally biased region" description="Basic and acidic residues" evidence="1">
    <location>
        <begin position="2094"/>
        <end position="2104"/>
    </location>
</feature>
<feature type="compositionally biased region" description="Basic and acidic residues" evidence="1">
    <location>
        <begin position="1"/>
        <end position="34"/>
    </location>
</feature>
<dbReference type="InterPro" id="IPR017884">
    <property type="entry name" value="SANT_dom"/>
</dbReference>
<feature type="compositionally biased region" description="Low complexity" evidence="1">
    <location>
        <begin position="1426"/>
        <end position="1445"/>
    </location>
</feature>
<feature type="region of interest" description="Disordered" evidence="1">
    <location>
        <begin position="1018"/>
        <end position="1251"/>
    </location>
</feature>
<gene>
    <name evidence="3" type="ORF">F5Z01DRAFT_733858</name>
</gene>
<evidence type="ECO:0000259" key="2">
    <source>
        <dbReference type="PROSITE" id="PS51293"/>
    </source>
</evidence>
<feature type="compositionally biased region" description="Low complexity" evidence="1">
    <location>
        <begin position="1951"/>
        <end position="1961"/>
    </location>
</feature>
<feature type="compositionally biased region" description="Basic and acidic residues" evidence="1">
    <location>
        <begin position="148"/>
        <end position="173"/>
    </location>
</feature>
<dbReference type="PROSITE" id="PS51293">
    <property type="entry name" value="SANT"/>
    <property type="match status" value="1"/>
</dbReference>
<dbReference type="Gene3D" id="1.10.10.60">
    <property type="entry name" value="Homeodomain-like"/>
    <property type="match status" value="1"/>
</dbReference>
<feature type="region of interest" description="Disordered" evidence="1">
    <location>
        <begin position="1"/>
        <end position="534"/>
    </location>
</feature>
<feature type="compositionally biased region" description="Low complexity" evidence="1">
    <location>
        <begin position="1170"/>
        <end position="1189"/>
    </location>
</feature>
<feature type="region of interest" description="Disordered" evidence="1">
    <location>
        <begin position="1267"/>
        <end position="1295"/>
    </location>
</feature>
<feature type="region of interest" description="Disordered" evidence="1">
    <location>
        <begin position="591"/>
        <end position="768"/>
    </location>
</feature>
<feature type="compositionally biased region" description="Acidic residues" evidence="1">
    <location>
        <begin position="751"/>
        <end position="768"/>
    </location>
</feature>
<dbReference type="EMBL" id="MU251245">
    <property type="protein sequence ID" value="KAG9257450.1"/>
    <property type="molecule type" value="Genomic_DNA"/>
</dbReference>
<feature type="compositionally biased region" description="Basic and acidic residues" evidence="1">
    <location>
        <begin position="452"/>
        <end position="474"/>
    </location>
</feature>
<dbReference type="GO" id="GO:0006357">
    <property type="term" value="P:regulation of transcription by RNA polymerase II"/>
    <property type="evidence" value="ECO:0007669"/>
    <property type="project" value="TreeGrafter"/>
</dbReference>
<feature type="compositionally biased region" description="Basic and acidic residues" evidence="1">
    <location>
        <begin position="1882"/>
        <end position="1894"/>
    </location>
</feature>
<dbReference type="Pfam" id="PF00249">
    <property type="entry name" value="Myb_DNA-binding"/>
    <property type="match status" value="1"/>
</dbReference>
<feature type="compositionally biased region" description="Basic and acidic residues" evidence="1">
    <location>
        <begin position="1541"/>
        <end position="1589"/>
    </location>
</feature>
<feature type="compositionally biased region" description="Basic and acidic residues" evidence="1">
    <location>
        <begin position="46"/>
        <end position="60"/>
    </location>
</feature>
<keyword evidence="4" id="KW-1185">Reference proteome</keyword>
<feature type="compositionally biased region" description="Polar residues" evidence="1">
    <location>
        <begin position="1241"/>
        <end position="1251"/>
    </location>
</feature>
<dbReference type="InterPro" id="IPR051571">
    <property type="entry name" value="N-CoR_corepressor"/>
</dbReference>
<feature type="compositionally biased region" description="Basic and acidic residues" evidence="1">
    <location>
        <begin position="91"/>
        <end position="133"/>
    </location>
</feature>
<evidence type="ECO:0000313" key="3">
    <source>
        <dbReference type="EMBL" id="KAG9257450.1"/>
    </source>
</evidence>
<dbReference type="OrthoDB" id="10258692at2759"/>
<dbReference type="Gene3D" id="1.20.58.1880">
    <property type="match status" value="1"/>
</dbReference>
<feature type="compositionally biased region" description="Basic and acidic residues" evidence="1">
    <location>
        <begin position="1605"/>
        <end position="1626"/>
    </location>
</feature>
<feature type="compositionally biased region" description="Basic and acidic residues" evidence="1">
    <location>
        <begin position="482"/>
        <end position="497"/>
    </location>
</feature>
<feature type="region of interest" description="Disordered" evidence="1">
    <location>
        <begin position="902"/>
        <end position="931"/>
    </location>
</feature>
<feature type="compositionally biased region" description="Low complexity" evidence="1">
    <location>
        <begin position="1696"/>
        <end position="1707"/>
    </location>
</feature>
<name>A0A9P7ZTL5_9HYPO</name>
<dbReference type="InterPro" id="IPR001005">
    <property type="entry name" value="SANT/Myb"/>
</dbReference>
<evidence type="ECO:0000313" key="4">
    <source>
        <dbReference type="Proteomes" id="UP000887229"/>
    </source>
</evidence>
<feature type="compositionally biased region" description="Low complexity" evidence="1">
    <location>
        <begin position="1223"/>
        <end position="1240"/>
    </location>
</feature>
<feature type="compositionally biased region" description="Basic and acidic residues" evidence="1">
    <location>
        <begin position="591"/>
        <end position="600"/>
    </location>
</feature>
<evidence type="ECO:0000256" key="1">
    <source>
        <dbReference type="SAM" id="MobiDB-lite"/>
    </source>
</evidence>
<feature type="region of interest" description="Disordered" evidence="1">
    <location>
        <begin position="1426"/>
        <end position="2104"/>
    </location>
</feature>
<feature type="domain" description="SANT" evidence="2">
    <location>
        <begin position="963"/>
        <end position="1014"/>
    </location>
</feature>
<feature type="compositionally biased region" description="Basic and acidic residues" evidence="1">
    <location>
        <begin position="1477"/>
        <end position="1499"/>
    </location>
</feature>
<feature type="compositionally biased region" description="Basic residues" evidence="1">
    <location>
        <begin position="1018"/>
        <end position="1033"/>
    </location>
</feature>
<accession>A0A9P7ZTL5</accession>
<protein>
    <submittedName>
        <fullName evidence="3">Myb-like DNA-binding domain-containing protein</fullName>
    </submittedName>
</protein>
<dbReference type="GO" id="GO:0034967">
    <property type="term" value="C:Set3 complex"/>
    <property type="evidence" value="ECO:0007669"/>
    <property type="project" value="TreeGrafter"/>
</dbReference>
<dbReference type="GeneID" id="70297650"/>
<feature type="region of interest" description="Disordered" evidence="1">
    <location>
        <begin position="1352"/>
        <end position="1412"/>
    </location>
</feature>
<dbReference type="PANTHER" id="PTHR13992">
    <property type="entry name" value="NUCLEAR RECEPTOR CO-REPRESSOR RELATED NCOR"/>
    <property type="match status" value="1"/>
</dbReference>
<dbReference type="RefSeq" id="XP_046121374.1">
    <property type="nucleotide sequence ID" value="XM_046266747.1"/>
</dbReference>
<dbReference type="SUPFAM" id="SSF46689">
    <property type="entry name" value="Homeodomain-like"/>
    <property type="match status" value="2"/>
</dbReference>
<keyword evidence="3" id="KW-0238">DNA-binding</keyword>
<proteinExistence type="predicted"/>
<feature type="compositionally biased region" description="Basic and acidic residues" evidence="1">
    <location>
        <begin position="1352"/>
        <end position="1365"/>
    </location>
</feature>
<feature type="compositionally biased region" description="Polar residues" evidence="1">
    <location>
        <begin position="1817"/>
        <end position="1831"/>
    </location>
</feature>
<feature type="compositionally biased region" description="Basic and acidic residues" evidence="1">
    <location>
        <begin position="905"/>
        <end position="927"/>
    </location>
</feature>
<feature type="compositionally biased region" description="Basic and acidic residues" evidence="1">
    <location>
        <begin position="274"/>
        <end position="285"/>
    </location>
</feature>
<feature type="compositionally biased region" description="Basic and acidic residues" evidence="1">
    <location>
        <begin position="633"/>
        <end position="646"/>
    </location>
</feature>